<dbReference type="PANTHER" id="PTHR43341:SF39">
    <property type="entry name" value="AMINO ACID TRANSPORTER (EUROFUNG)-RELATED"/>
    <property type="match status" value="1"/>
</dbReference>
<dbReference type="GO" id="GO:0015171">
    <property type="term" value="F:amino acid transmembrane transporter activity"/>
    <property type="evidence" value="ECO:0007669"/>
    <property type="project" value="TreeGrafter"/>
</dbReference>
<dbReference type="PANTHER" id="PTHR43341">
    <property type="entry name" value="AMINO ACID PERMEASE"/>
    <property type="match status" value="1"/>
</dbReference>
<dbReference type="AlphaFoldDB" id="A0A642UXT0"/>
<feature type="region of interest" description="Disordered" evidence="6">
    <location>
        <begin position="15"/>
        <end position="34"/>
    </location>
</feature>
<evidence type="ECO:0000313" key="9">
    <source>
        <dbReference type="EMBL" id="KAA8907391.1"/>
    </source>
</evidence>
<dbReference type="Proteomes" id="UP000449547">
    <property type="component" value="Unassembled WGS sequence"/>
</dbReference>
<dbReference type="VEuPathDB" id="FungiDB:DIURU_000553"/>
<organism evidence="9 10">
    <name type="scientific">Diutina rugosa</name>
    <name type="common">Yeast</name>
    <name type="synonym">Candida rugosa</name>
    <dbReference type="NCBI Taxonomy" id="5481"/>
    <lineage>
        <taxon>Eukaryota</taxon>
        <taxon>Fungi</taxon>
        <taxon>Dikarya</taxon>
        <taxon>Ascomycota</taxon>
        <taxon>Saccharomycotina</taxon>
        <taxon>Pichiomycetes</taxon>
        <taxon>Debaryomycetaceae</taxon>
        <taxon>Diutina</taxon>
    </lineage>
</organism>
<evidence type="ECO:0000256" key="6">
    <source>
        <dbReference type="SAM" id="MobiDB-lite"/>
    </source>
</evidence>
<feature type="transmembrane region" description="Helical" evidence="7">
    <location>
        <begin position="190"/>
        <end position="208"/>
    </location>
</feature>
<dbReference type="OMA" id="FWIFFPG"/>
<evidence type="ECO:0000259" key="8">
    <source>
        <dbReference type="Pfam" id="PF00324"/>
    </source>
</evidence>
<evidence type="ECO:0000256" key="5">
    <source>
        <dbReference type="ARBA" id="ARBA00023136"/>
    </source>
</evidence>
<feature type="transmembrane region" description="Helical" evidence="7">
    <location>
        <begin position="128"/>
        <end position="155"/>
    </location>
</feature>
<dbReference type="Gene3D" id="1.20.1740.10">
    <property type="entry name" value="Amino acid/polyamine transporter I"/>
    <property type="match status" value="1"/>
</dbReference>
<proteinExistence type="inferred from homology"/>
<feature type="transmembrane region" description="Helical" evidence="7">
    <location>
        <begin position="384"/>
        <end position="401"/>
    </location>
</feature>
<sequence>MFGIDKEKAQVSYDIEQTSEYSDDKQPPKDFHAKLDKDKYGETKRGLKGRHLNLMIIGQTIGTGLFIGLGSPLYTSGSLSLLLGFIVWSTFGVMPLIFAAATFSSYLPIPGCFLHLGARIVDPAFGFAVNYIYTYTCMMFVALEATGVASVIQFWTDINPAVFIAITIVVWFLINIFGVRYYGEIEGASAFLKIVLICGLMMFGLVAMCGGNPKNEVLGFKRWNQGGLFREFLVTGSTGRFLGWWNVLIYAAFACGGPDQIALLGGEMENPRKQLPSAARATYFRICLFYFGGIFFMNSICAANDPVLVAAKENGSSGVLSSPWVIGIQSLGVKGLASVVNAGVLTSAFSCGNGFLYGATRSLYGASLAGYAPRFFSKCLKNGTPIYALIMSLAIGCLAFLSCNDGTNVVFNWFINLSTTGMLCTYLSLWIIYFKFKKAVAVQGTPLDSPEYPYYRGPRWLHDYVAYFSCGFCVVVLFFNGFWVFFPSKFTVSDLFASYFAPVFWIVLYVAWKILKRTKVRSPEEADLTTGKQEFDEYENEFLAKQEEKRKPGFMGFLQRLMD</sequence>
<evidence type="ECO:0000256" key="3">
    <source>
        <dbReference type="ARBA" id="ARBA00022692"/>
    </source>
</evidence>
<dbReference type="RefSeq" id="XP_034014648.1">
    <property type="nucleotide sequence ID" value="XM_034158522.1"/>
</dbReference>
<protein>
    <recommendedName>
        <fullName evidence="8">Amino acid permease/ SLC12A domain-containing protein</fullName>
    </recommendedName>
</protein>
<dbReference type="GeneID" id="54779206"/>
<feature type="transmembrane region" description="Helical" evidence="7">
    <location>
        <begin position="492"/>
        <end position="512"/>
    </location>
</feature>
<comment type="caution">
    <text evidence="9">The sequence shown here is derived from an EMBL/GenBank/DDBJ whole genome shotgun (WGS) entry which is preliminary data.</text>
</comment>
<feature type="transmembrane region" description="Helical" evidence="7">
    <location>
        <begin position="161"/>
        <end position="183"/>
    </location>
</feature>
<keyword evidence="4 7" id="KW-1133">Transmembrane helix</keyword>
<evidence type="ECO:0000313" key="10">
    <source>
        <dbReference type="Proteomes" id="UP000449547"/>
    </source>
</evidence>
<evidence type="ECO:0000256" key="4">
    <source>
        <dbReference type="ARBA" id="ARBA00022989"/>
    </source>
</evidence>
<dbReference type="OrthoDB" id="10062876at2759"/>
<evidence type="ECO:0000256" key="7">
    <source>
        <dbReference type="SAM" id="Phobius"/>
    </source>
</evidence>
<feature type="transmembrane region" description="Helical" evidence="7">
    <location>
        <begin position="413"/>
        <end position="433"/>
    </location>
</feature>
<dbReference type="EMBL" id="SWFT01000025">
    <property type="protein sequence ID" value="KAA8907391.1"/>
    <property type="molecule type" value="Genomic_DNA"/>
</dbReference>
<evidence type="ECO:0000256" key="2">
    <source>
        <dbReference type="ARBA" id="ARBA00006983"/>
    </source>
</evidence>
<dbReference type="InterPro" id="IPR050524">
    <property type="entry name" value="APC_YAT"/>
</dbReference>
<keyword evidence="3 7" id="KW-0812">Transmembrane</keyword>
<feature type="transmembrane region" description="Helical" evidence="7">
    <location>
        <begin position="242"/>
        <end position="264"/>
    </location>
</feature>
<dbReference type="Pfam" id="PF00324">
    <property type="entry name" value="AA_permease"/>
    <property type="match status" value="1"/>
</dbReference>
<comment type="subcellular location">
    <subcellularLocation>
        <location evidence="1">Membrane</location>
        <topology evidence="1">Multi-pass membrane protein</topology>
    </subcellularLocation>
</comment>
<comment type="similarity">
    <text evidence="2">Belongs to the amino acid-polyamine-organocation (APC) superfamily. YAT (TC 2.A.3.10) family.</text>
</comment>
<keyword evidence="10" id="KW-1185">Reference proteome</keyword>
<feature type="transmembrane region" description="Helical" evidence="7">
    <location>
        <begin position="54"/>
        <end position="75"/>
    </location>
</feature>
<feature type="transmembrane region" description="Helical" evidence="7">
    <location>
        <begin position="81"/>
        <end position="107"/>
    </location>
</feature>
<feature type="compositionally biased region" description="Basic and acidic residues" evidence="6">
    <location>
        <begin position="22"/>
        <end position="34"/>
    </location>
</feature>
<feature type="transmembrane region" description="Helical" evidence="7">
    <location>
        <begin position="464"/>
        <end position="486"/>
    </location>
</feature>
<name>A0A642UXT0_DIURU</name>
<dbReference type="InterPro" id="IPR004841">
    <property type="entry name" value="AA-permease/SLC12A_dom"/>
</dbReference>
<accession>A0A642UXT0</accession>
<gene>
    <name evidence="9" type="ORF">DIURU_000553</name>
</gene>
<evidence type="ECO:0000256" key="1">
    <source>
        <dbReference type="ARBA" id="ARBA00004141"/>
    </source>
</evidence>
<dbReference type="GO" id="GO:0016020">
    <property type="term" value="C:membrane"/>
    <property type="evidence" value="ECO:0007669"/>
    <property type="project" value="UniProtKB-SubCell"/>
</dbReference>
<keyword evidence="5 7" id="KW-0472">Membrane</keyword>
<dbReference type="PIRSF" id="PIRSF006060">
    <property type="entry name" value="AA_transporter"/>
    <property type="match status" value="1"/>
</dbReference>
<reference evidence="9 10" key="1">
    <citation type="submission" date="2019-07" db="EMBL/GenBank/DDBJ databases">
        <title>Genome assembly of two rare yeast pathogens: Diutina rugosa and Trichomonascus ciferrii.</title>
        <authorList>
            <person name="Mixao V."/>
            <person name="Saus E."/>
            <person name="Hansen A."/>
            <person name="Lass-Flor C."/>
            <person name="Gabaldon T."/>
        </authorList>
    </citation>
    <scope>NUCLEOTIDE SEQUENCE [LARGE SCALE GENOMIC DNA]</scope>
    <source>
        <strain evidence="9 10">CBS 613</strain>
    </source>
</reference>
<feature type="domain" description="Amino acid permease/ SLC12A" evidence="8">
    <location>
        <begin position="51"/>
        <end position="520"/>
    </location>
</feature>